<comment type="caution">
    <text evidence="4">The sequence shown here is derived from an EMBL/GenBank/DDBJ whole genome shotgun (WGS) entry which is preliminary data.</text>
</comment>
<dbReference type="RefSeq" id="XP_028866321.1">
    <property type="nucleotide sequence ID" value="XM_029010488.1"/>
</dbReference>
<sequence length="259" mass="29479">MWMGKIGNKSASFINHKHFHPSNRANLEKVWLAEEKHKAELKRQQEMREKLAEEIRMTQMKRQLREQEEQRYKEYLLEQRPPSKYQVPASGSKLDGSEAGLIITKPVTEVQPRNRDAANHKLVIRSSYREDVHECGHSSVYGSLYDRETGQWGYRCCGSLKRGEACPLKRRPGSRKGAPSDPKDAAHGHTSATDEINKDGSHEGAAEEYRKSHSGKRELEDDNGSPAERCHAKAAKHKRRGELSLAEALDQLKKMDALD</sequence>
<feature type="compositionally biased region" description="Basic and acidic residues" evidence="2">
    <location>
        <begin position="195"/>
        <end position="219"/>
    </location>
</feature>
<evidence type="ECO:0000313" key="4">
    <source>
        <dbReference type="EMBL" id="GBE60078.1"/>
    </source>
</evidence>
<proteinExistence type="predicted"/>
<protein>
    <submittedName>
        <fullName evidence="4">Step II splicing factor, putative</fullName>
    </submittedName>
</protein>
<gene>
    <name evidence="4" type="ORF">BOVATA_015710</name>
</gene>
<feature type="coiled-coil region" evidence="1">
    <location>
        <begin position="34"/>
        <end position="70"/>
    </location>
</feature>
<keyword evidence="1" id="KW-0175">Coiled coil</keyword>
<accession>A0A2H6KAR0</accession>
<evidence type="ECO:0000259" key="3">
    <source>
        <dbReference type="SMART" id="SM01083"/>
    </source>
</evidence>
<evidence type="ECO:0000256" key="1">
    <source>
        <dbReference type="SAM" id="Coils"/>
    </source>
</evidence>
<dbReference type="EMBL" id="BDSA01000002">
    <property type="protein sequence ID" value="GBE60078.1"/>
    <property type="molecule type" value="Genomic_DNA"/>
</dbReference>
<dbReference type="SMART" id="SM01083">
    <property type="entry name" value="Cir_N"/>
    <property type="match status" value="1"/>
</dbReference>
<evidence type="ECO:0000256" key="2">
    <source>
        <dbReference type="SAM" id="MobiDB-lite"/>
    </source>
</evidence>
<dbReference type="OrthoDB" id="10250354at2759"/>
<dbReference type="GeneID" id="39873848"/>
<organism evidence="4 5">
    <name type="scientific">Babesia ovata</name>
    <dbReference type="NCBI Taxonomy" id="189622"/>
    <lineage>
        <taxon>Eukaryota</taxon>
        <taxon>Sar</taxon>
        <taxon>Alveolata</taxon>
        <taxon>Apicomplexa</taxon>
        <taxon>Aconoidasida</taxon>
        <taxon>Piroplasmida</taxon>
        <taxon>Babesiidae</taxon>
        <taxon>Babesia</taxon>
    </lineage>
</organism>
<evidence type="ECO:0000313" key="5">
    <source>
        <dbReference type="Proteomes" id="UP000236319"/>
    </source>
</evidence>
<feature type="domain" description="CBF1-interacting co-repressor CIR N-terminal" evidence="3">
    <location>
        <begin position="18"/>
        <end position="54"/>
    </location>
</feature>
<feature type="region of interest" description="Disordered" evidence="2">
    <location>
        <begin position="167"/>
        <end position="243"/>
    </location>
</feature>
<dbReference type="Proteomes" id="UP000236319">
    <property type="component" value="Unassembled WGS sequence"/>
</dbReference>
<name>A0A2H6KAR0_9APIC</name>
<reference evidence="4 5" key="1">
    <citation type="journal article" date="2017" name="BMC Genomics">
        <title>Whole-genome assembly of Babesia ovata and comparative genomics between closely related pathogens.</title>
        <authorList>
            <person name="Yamagishi J."/>
            <person name="Asada M."/>
            <person name="Hakimi H."/>
            <person name="Tanaka T.Q."/>
            <person name="Sugimoto C."/>
            <person name="Kawazu S."/>
        </authorList>
    </citation>
    <scope>NUCLEOTIDE SEQUENCE [LARGE SCALE GENOMIC DNA]</scope>
    <source>
        <strain evidence="4 5">Miyake</strain>
    </source>
</reference>
<dbReference type="Pfam" id="PF10197">
    <property type="entry name" value="Cir_N"/>
    <property type="match status" value="1"/>
</dbReference>
<dbReference type="VEuPathDB" id="PiroplasmaDB:BOVATA_015710"/>
<dbReference type="InterPro" id="IPR019339">
    <property type="entry name" value="CIR_N_dom"/>
</dbReference>
<keyword evidence="5" id="KW-1185">Reference proteome</keyword>
<dbReference type="AlphaFoldDB" id="A0A2H6KAR0"/>